<feature type="domain" description="Winged helix-turn helix" evidence="2">
    <location>
        <begin position="95"/>
        <end position="150"/>
    </location>
</feature>
<protein>
    <submittedName>
        <fullName evidence="3">Transposase</fullName>
    </submittedName>
</protein>
<dbReference type="InterPro" id="IPR012337">
    <property type="entry name" value="RNaseH-like_sf"/>
</dbReference>
<name>A0A2D0KL72_9GAMM</name>
<evidence type="ECO:0000259" key="1">
    <source>
        <dbReference type="Pfam" id="PF13358"/>
    </source>
</evidence>
<dbReference type="EMBL" id="NJAJ01000035">
    <property type="protein sequence ID" value="PHM64146.1"/>
    <property type="molecule type" value="Genomic_DNA"/>
</dbReference>
<evidence type="ECO:0000313" key="3">
    <source>
        <dbReference type="EMBL" id="PHM64146.1"/>
    </source>
</evidence>
<dbReference type="Proteomes" id="UP000222366">
    <property type="component" value="Unassembled WGS sequence"/>
</dbReference>
<dbReference type="AlphaFoldDB" id="A0A2D0KL72"/>
<gene>
    <name evidence="3" type="ORF">Xsto_03254</name>
</gene>
<dbReference type="PANTHER" id="PTHR46564">
    <property type="entry name" value="TRANSPOSASE"/>
    <property type="match status" value="1"/>
</dbReference>
<accession>A0A2D0KL72</accession>
<dbReference type="InterPro" id="IPR025959">
    <property type="entry name" value="Winged_HTH_dom"/>
</dbReference>
<dbReference type="InterPro" id="IPR047655">
    <property type="entry name" value="Transpos_IS630-like"/>
</dbReference>
<dbReference type="InterPro" id="IPR038717">
    <property type="entry name" value="Tc1-like_DDE_dom"/>
</dbReference>
<dbReference type="SUPFAM" id="SSF53098">
    <property type="entry name" value="Ribonuclease H-like"/>
    <property type="match status" value="1"/>
</dbReference>
<feature type="domain" description="Tc1-like transposase DDE" evidence="1">
    <location>
        <begin position="165"/>
        <end position="309"/>
    </location>
</feature>
<dbReference type="PANTHER" id="PTHR46564:SF1">
    <property type="entry name" value="TRANSPOSASE"/>
    <property type="match status" value="1"/>
</dbReference>
<comment type="caution">
    <text evidence="3">The sequence shown here is derived from an EMBL/GenBank/DDBJ whole genome shotgun (WGS) entry which is preliminary data.</text>
</comment>
<dbReference type="RefSeq" id="WP_099125707.1">
    <property type="nucleotide sequence ID" value="NZ_CAWNRH010000110.1"/>
</dbReference>
<dbReference type="Pfam" id="PF13358">
    <property type="entry name" value="DDE_3"/>
    <property type="match status" value="1"/>
</dbReference>
<reference evidence="3 4" key="1">
    <citation type="journal article" date="2017" name="Nat. Microbiol.">
        <title>Natural product diversity associated with the nematode symbionts Photorhabdus and Xenorhabdus.</title>
        <authorList>
            <person name="Tobias N.J."/>
            <person name="Wolff H."/>
            <person name="Djahanschiri B."/>
            <person name="Grundmann F."/>
            <person name="Kronenwerth M."/>
            <person name="Shi Y.M."/>
            <person name="Simonyi S."/>
            <person name="Grun P."/>
            <person name="Shapiro-Ilan D."/>
            <person name="Pidot S.J."/>
            <person name="Stinear T.P."/>
            <person name="Ebersberger I."/>
            <person name="Bode H.B."/>
        </authorList>
    </citation>
    <scope>NUCLEOTIDE SEQUENCE [LARGE SCALE GENOMIC DNA]</scope>
    <source>
        <strain evidence="3 4">DSM 17904</strain>
    </source>
</reference>
<dbReference type="InterPro" id="IPR009057">
    <property type="entry name" value="Homeodomain-like_sf"/>
</dbReference>
<organism evidence="3 4">
    <name type="scientific">Xenorhabdus stockiae</name>
    <dbReference type="NCBI Taxonomy" id="351614"/>
    <lineage>
        <taxon>Bacteria</taxon>
        <taxon>Pseudomonadati</taxon>
        <taxon>Pseudomonadota</taxon>
        <taxon>Gammaproteobacteria</taxon>
        <taxon>Enterobacterales</taxon>
        <taxon>Morganellaceae</taxon>
        <taxon>Xenorhabdus</taxon>
    </lineage>
</organism>
<dbReference type="Pfam" id="PF13551">
    <property type="entry name" value="HTH_29"/>
    <property type="match status" value="1"/>
</dbReference>
<sequence length="345" mass="39633">MKIHLTPEQKRALELMHDTTRDSRVCDRIKAVLLASEGWTAQMIAQALRIHESTVNRHLKDFIAQEKLTPENGGSESHLSAEQSADLIDYLTTNLMHTTVQIVAYVQARWQVSFSVGGMTKWLHRQGFSYKKPKGVPHKFDADKQLQFIDDDKVLKDGADQNEPILFIDAVHLTQSTKLSYGWMKAGKNQVKVVETTGSRTRLNILGALNLQRIEDTVIREYPSIDAKNIAYFFGAIRETYPLSQKIHIILDCAGYHRAELVKGIAYVLNIELHYLPPYSPNLNPIERLWKYMNEQVRNNVYFPNAKTFRETLRHFFHVTLPEKVKELTTRLTDNFQILKPASSS</sequence>
<evidence type="ECO:0000259" key="2">
    <source>
        <dbReference type="Pfam" id="PF13592"/>
    </source>
</evidence>
<keyword evidence="4" id="KW-1185">Reference proteome</keyword>
<dbReference type="InterPro" id="IPR036397">
    <property type="entry name" value="RNaseH_sf"/>
</dbReference>
<evidence type="ECO:0000313" key="4">
    <source>
        <dbReference type="Proteomes" id="UP000222366"/>
    </source>
</evidence>
<dbReference type="SUPFAM" id="SSF46689">
    <property type="entry name" value="Homeodomain-like"/>
    <property type="match status" value="1"/>
</dbReference>
<dbReference type="Pfam" id="PF13592">
    <property type="entry name" value="HTH_33"/>
    <property type="match status" value="1"/>
</dbReference>
<dbReference type="GO" id="GO:0003676">
    <property type="term" value="F:nucleic acid binding"/>
    <property type="evidence" value="ECO:0007669"/>
    <property type="project" value="InterPro"/>
</dbReference>
<dbReference type="Gene3D" id="3.30.420.10">
    <property type="entry name" value="Ribonuclease H-like superfamily/Ribonuclease H"/>
    <property type="match status" value="1"/>
</dbReference>
<dbReference type="NCBIfam" id="NF033545">
    <property type="entry name" value="transpos_IS630"/>
    <property type="match status" value="1"/>
</dbReference>
<proteinExistence type="predicted"/>